<dbReference type="GO" id="GO:0000727">
    <property type="term" value="P:double-strand break repair via break-induced replication"/>
    <property type="evidence" value="ECO:0007669"/>
    <property type="project" value="TreeGrafter"/>
</dbReference>
<accession>A0A3P7KG04</accession>
<dbReference type="GO" id="GO:0031261">
    <property type="term" value="C:DNA replication preinitiation complex"/>
    <property type="evidence" value="ECO:0007669"/>
    <property type="project" value="TreeGrafter"/>
</dbReference>
<sequence>MKMLEKEMLPSFATFIAHFGYCNRVCAADVARGLAGRLETPKRTPLVERFESARGILRCFMKSGQDSGPLVKSFEFYKIGLECVWALVAAAVNQQEILPVGPFYLHSSTHSLDDIMDSRHFLFLFTTFLQRAFCSMRRNRDRTTKPLVVSLALSGYMQGWHVVTGVMPLDTVYKDAQLMSFMGRAFERAAEQASLDIRRDSFDPNVVYIRSEDRSRFFDLLQAVMEIES</sequence>
<dbReference type="Pfam" id="PF02724">
    <property type="entry name" value="CDC45"/>
    <property type="match status" value="1"/>
</dbReference>
<dbReference type="AlphaFoldDB" id="A0A3P7KG04"/>
<keyword evidence="3" id="KW-0235">DNA replication</keyword>
<keyword evidence="5" id="KW-0131">Cell cycle</keyword>
<organism evidence="6 7">
    <name type="scientific">Strongylus vulgaris</name>
    <name type="common">Blood worm</name>
    <dbReference type="NCBI Taxonomy" id="40348"/>
    <lineage>
        <taxon>Eukaryota</taxon>
        <taxon>Metazoa</taxon>
        <taxon>Ecdysozoa</taxon>
        <taxon>Nematoda</taxon>
        <taxon>Chromadorea</taxon>
        <taxon>Rhabditida</taxon>
        <taxon>Rhabditina</taxon>
        <taxon>Rhabditomorpha</taxon>
        <taxon>Strongyloidea</taxon>
        <taxon>Strongylidae</taxon>
        <taxon>Strongylus</taxon>
    </lineage>
</organism>
<dbReference type="GO" id="GO:0006270">
    <property type="term" value="P:DNA replication initiation"/>
    <property type="evidence" value="ECO:0007669"/>
    <property type="project" value="InterPro"/>
</dbReference>
<dbReference type="OrthoDB" id="10258882at2759"/>
<evidence type="ECO:0000313" key="6">
    <source>
        <dbReference type="EMBL" id="VDM69985.1"/>
    </source>
</evidence>
<comment type="similarity">
    <text evidence="2">Belongs to the CDC45 family.</text>
</comment>
<dbReference type="EMBL" id="UYYB01014282">
    <property type="protein sequence ID" value="VDM69985.1"/>
    <property type="molecule type" value="Genomic_DNA"/>
</dbReference>
<evidence type="ECO:0000256" key="5">
    <source>
        <dbReference type="ARBA" id="ARBA00023306"/>
    </source>
</evidence>
<evidence type="ECO:0000256" key="3">
    <source>
        <dbReference type="ARBA" id="ARBA00022705"/>
    </source>
</evidence>
<dbReference type="Proteomes" id="UP000270094">
    <property type="component" value="Unassembled WGS sequence"/>
</dbReference>
<keyword evidence="7" id="KW-1185">Reference proteome</keyword>
<evidence type="ECO:0000256" key="2">
    <source>
        <dbReference type="ARBA" id="ARBA00010727"/>
    </source>
</evidence>
<dbReference type="GO" id="GO:0003688">
    <property type="term" value="F:DNA replication origin binding"/>
    <property type="evidence" value="ECO:0007669"/>
    <property type="project" value="TreeGrafter"/>
</dbReference>
<comment type="subcellular location">
    <subcellularLocation>
        <location evidence="1">Nucleus</location>
    </subcellularLocation>
</comment>
<dbReference type="PANTHER" id="PTHR10507:SF0">
    <property type="entry name" value="CELL DIVISION CONTROL PROTEIN 45 HOMOLOG"/>
    <property type="match status" value="1"/>
</dbReference>
<evidence type="ECO:0000313" key="7">
    <source>
        <dbReference type="Proteomes" id="UP000270094"/>
    </source>
</evidence>
<keyword evidence="4" id="KW-0539">Nucleus</keyword>
<evidence type="ECO:0000256" key="4">
    <source>
        <dbReference type="ARBA" id="ARBA00023242"/>
    </source>
</evidence>
<proteinExistence type="inferred from homology"/>
<dbReference type="GO" id="GO:0003682">
    <property type="term" value="F:chromatin binding"/>
    <property type="evidence" value="ECO:0007669"/>
    <property type="project" value="TreeGrafter"/>
</dbReference>
<name>A0A3P7KG04_STRVU</name>
<dbReference type="GO" id="GO:1902977">
    <property type="term" value="P:mitotic DNA replication preinitiation complex assembly"/>
    <property type="evidence" value="ECO:0007669"/>
    <property type="project" value="TreeGrafter"/>
</dbReference>
<dbReference type="PANTHER" id="PTHR10507">
    <property type="entry name" value="CDC45-RELATED PROTEIN"/>
    <property type="match status" value="1"/>
</dbReference>
<dbReference type="GO" id="GO:0003697">
    <property type="term" value="F:single-stranded DNA binding"/>
    <property type="evidence" value="ECO:0007669"/>
    <property type="project" value="TreeGrafter"/>
</dbReference>
<protein>
    <submittedName>
        <fullName evidence="6">Uncharacterized protein</fullName>
    </submittedName>
</protein>
<evidence type="ECO:0000256" key="1">
    <source>
        <dbReference type="ARBA" id="ARBA00004123"/>
    </source>
</evidence>
<dbReference type="InterPro" id="IPR003874">
    <property type="entry name" value="CDC45"/>
</dbReference>
<reference evidence="6 7" key="1">
    <citation type="submission" date="2018-11" db="EMBL/GenBank/DDBJ databases">
        <authorList>
            <consortium name="Pathogen Informatics"/>
        </authorList>
    </citation>
    <scope>NUCLEOTIDE SEQUENCE [LARGE SCALE GENOMIC DNA]</scope>
</reference>
<gene>
    <name evidence="6" type="ORF">SVUK_LOCUS4983</name>
</gene>